<sequence>MACLVLALTAPGAAEVYADRRRRNDWFASEFGTFEGFRRSVDVDAVRRLRDEDGVVAAVRSLRKRYPRLPLAEAARLVREV</sequence>
<organism evidence="1 2">
    <name type="scientific">Streptomyces abyssalis</name>
    <dbReference type="NCBI Taxonomy" id="933944"/>
    <lineage>
        <taxon>Bacteria</taxon>
        <taxon>Bacillati</taxon>
        <taxon>Actinomycetota</taxon>
        <taxon>Actinomycetes</taxon>
        <taxon>Kitasatosporales</taxon>
        <taxon>Streptomycetaceae</taxon>
        <taxon>Streptomyces</taxon>
    </lineage>
</organism>
<name>A0A1E7JIS4_9ACTN</name>
<evidence type="ECO:0000313" key="1">
    <source>
        <dbReference type="EMBL" id="OEU86357.1"/>
    </source>
</evidence>
<dbReference type="EMBL" id="LJGT01000041">
    <property type="protein sequence ID" value="OEU86357.1"/>
    <property type="molecule type" value="Genomic_DNA"/>
</dbReference>
<accession>A0A1E7JIS4</accession>
<comment type="caution">
    <text evidence="1">The sequence shown here is derived from an EMBL/GenBank/DDBJ whole genome shotgun (WGS) entry which is preliminary data.</text>
</comment>
<dbReference type="STRING" id="933944.AN215_25320"/>
<keyword evidence="2" id="KW-1185">Reference proteome</keyword>
<gene>
    <name evidence="1" type="ORF">AN215_25320</name>
</gene>
<dbReference type="Proteomes" id="UP000176087">
    <property type="component" value="Unassembled WGS sequence"/>
</dbReference>
<evidence type="ECO:0000313" key="2">
    <source>
        <dbReference type="Proteomes" id="UP000176087"/>
    </source>
</evidence>
<reference evidence="1 2" key="1">
    <citation type="journal article" date="2016" name="Front. Microbiol.">
        <title>Comparative Genomics Analysis of Streptomyces Species Reveals Their Adaptation to the Marine Environment and Their Diversity at the Genomic Level.</title>
        <authorList>
            <person name="Tian X."/>
            <person name="Zhang Z."/>
            <person name="Yang T."/>
            <person name="Chen M."/>
            <person name="Li J."/>
            <person name="Chen F."/>
            <person name="Yang J."/>
            <person name="Li W."/>
            <person name="Zhang B."/>
            <person name="Zhang Z."/>
            <person name="Wu J."/>
            <person name="Zhang C."/>
            <person name="Long L."/>
            <person name="Xiao J."/>
        </authorList>
    </citation>
    <scope>NUCLEOTIDE SEQUENCE [LARGE SCALE GENOMIC DNA]</scope>
    <source>
        <strain evidence="1 2">SCSIO 10390</strain>
    </source>
</reference>
<protein>
    <submittedName>
        <fullName evidence="1">Uncharacterized protein</fullName>
    </submittedName>
</protein>
<dbReference type="AlphaFoldDB" id="A0A1E7JIS4"/>
<proteinExistence type="predicted"/>